<dbReference type="NCBIfam" id="NF011494">
    <property type="entry name" value="PRK14902.1"/>
    <property type="match status" value="1"/>
</dbReference>
<dbReference type="InterPro" id="IPR054728">
    <property type="entry name" value="RsmB-like_ferredoxin"/>
</dbReference>
<dbReference type="Gene3D" id="1.10.940.10">
    <property type="entry name" value="NusB-like"/>
    <property type="match status" value="1"/>
</dbReference>
<dbReference type="Pfam" id="PF22458">
    <property type="entry name" value="RsmF-B_ferredox"/>
    <property type="match status" value="1"/>
</dbReference>
<dbReference type="PANTHER" id="PTHR22807">
    <property type="entry name" value="NOP2 YEAST -RELATED NOL1/NOP2/FMU SUN DOMAIN-CONTAINING"/>
    <property type="match status" value="1"/>
</dbReference>
<feature type="binding site" evidence="13">
    <location>
        <begin position="265"/>
        <end position="271"/>
    </location>
    <ligand>
        <name>S-adenosyl-L-methionine</name>
        <dbReference type="ChEBI" id="CHEBI:59789"/>
    </ligand>
</feature>
<dbReference type="EC" id="2.1.1.176" evidence="3"/>
<evidence type="ECO:0000313" key="15">
    <source>
        <dbReference type="EMBL" id="OYD06414.1"/>
    </source>
</evidence>
<evidence type="ECO:0000256" key="8">
    <source>
        <dbReference type="ARBA" id="ARBA00022691"/>
    </source>
</evidence>
<name>A0A235B2A4_9BACL</name>
<dbReference type="GO" id="GO:0003723">
    <property type="term" value="F:RNA binding"/>
    <property type="evidence" value="ECO:0007669"/>
    <property type="project" value="UniProtKB-UniRule"/>
</dbReference>
<dbReference type="FunFam" id="3.40.50.150:FF:000257">
    <property type="entry name" value="16S rRNA methyltransferase"/>
    <property type="match status" value="1"/>
</dbReference>
<gene>
    <name evidence="15" type="ORF">CHM34_16090</name>
</gene>
<dbReference type="OrthoDB" id="9810297at2"/>
<comment type="function">
    <text evidence="1">Specifically methylates the cytosine at position 967 (m5C967) of 16S rRNA.</text>
</comment>
<protein>
    <recommendedName>
        <fullName evidence="3">16S rRNA (cytosine(967)-C(5))-methyltransferase</fullName>
        <ecNumber evidence="3">2.1.1.176</ecNumber>
    </recommendedName>
    <alternativeName>
        <fullName evidence="10">16S rRNA m5C967 methyltransferase</fullName>
    </alternativeName>
    <alternativeName>
        <fullName evidence="11">rRNA (cytosine-C(5)-)-methyltransferase RsmB</fullName>
    </alternativeName>
</protein>
<evidence type="ECO:0000256" key="11">
    <source>
        <dbReference type="ARBA" id="ARBA00031088"/>
    </source>
</evidence>
<dbReference type="EMBL" id="NOWF01000012">
    <property type="protein sequence ID" value="OYD06414.1"/>
    <property type="molecule type" value="Genomic_DNA"/>
</dbReference>
<evidence type="ECO:0000256" key="6">
    <source>
        <dbReference type="ARBA" id="ARBA00022603"/>
    </source>
</evidence>
<dbReference type="InterPro" id="IPR001678">
    <property type="entry name" value="MeTrfase_RsmB-F_NOP2_dom"/>
</dbReference>
<dbReference type="RefSeq" id="WP_094265637.1">
    <property type="nucleotide sequence ID" value="NZ_NOWF01000012.1"/>
</dbReference>
<keyword evidence="7 13" id="KW-0808">Transferase</keyword>
<keyword evidence="9 13" id="KW-0694">RNA-binding</keyword>
<dbReference type="InterPro" id="IPR049560">
    <property type="entry name" value="MeTrfase_RsmB-F_NOP2_cat"/>
</dbReference>
<dbReference type="PRINTS" id="PR02008">
    <property type="entry name" value="RCMTFAMILY"/>
</dbReference>
<dbReference type="Pfam" id="PF01029">
    <property type="entry name" value="NusB"/>
    <property type="match status" value="1"/>
</dbReference>
<evidence type="ECO:0000256" key="1">
    <source>
        <dbReference type="ARBA" id="ARBA00002724"/>
    </source>
</evidence>
<sequence length="454" mass="51920">MENRMNARHVALDILIQWEERDGYSNLLLNESLNRSRLGARDRGLATELVYGTVQRRNTLDWILNSLLKQDLSTLDVWVAQLLRLSVYQMRYLDKIPSRAAVHEAVDIAKQRGHKGVAGLVNGVLRSYLRRKEEWRLPDPPKTVREWALAYSHPKWMVRRFQAVYGEEEARRILEADNRPPEISLRTQPLKNGRKALMDDLQGEYPEAQIRPSLLSEQGIVFRGGGNPAASPLYREGRFTIQDESSMLVSELVAPRPGQRGADLCAAPGGKSTHLAEQMRDQGDLFAYDFHPHKVRLIEENAERLGLSSIEAEAEDARRLPEKSGKSFDFVLLDAPCSGLGVIRRKPDIKWRKEPREIDELVRLQKELLEAAAELIVAGGVLVYSTCTMEPRENEEQIRDFLRTHPDFSIDPSFENRLPEAVRQKGWLRKNGVQILPHHFGSDGFFITRLIRNE</sequence>
<feature type="domain" description="SAM-dependent MTase RsmB/NOP-type" evidence="14">
    <location>
        <begin position="173"/>
        <end position="453"/>
    </location>
</feature>
<keyword evidence="6 13" id="KW-0489">Methyltransferase</keyword>
<dbReference type="Pfam" id="PF01189">
    <property type="entry name" value="Methyltr_RsmB-F"/>
    <property type="match status" value="1"/>
</dbReference>
<dbReference type="SUPFAM" id="SSF48013">
    <property type="entry name" value="NusB-like"/>
    <property type="match status" value="1"/>
</dbReference>
<comment type="subcellular location">
    <subcellularLocation>
        <location evidence="2">Cytoplasm</location>
    </subcellularLocation>
</comment>
<dbReference type="NCBIfam" id="TIGR00563">
    <property type="entry name" value="rsmB"/>
    <property type="match status" value="1"/>
</dbReference>
<dbReference type="InterPro" id="IPR029063">
    <property type="entry name" value="SAM-dependent_MTases_sf"/>
</dbReference>
<evidence type="ECO:0000256" key="10">
    <source>
        <dbReference type="ARBA" id="ARBA00030399"/>
    </source>
</evidence>
<feature type="binding site" evidence="13">
    <location>
        <position position="334"/>
    </location>
    <ligand>
        <name>S-adenosyl-L-methionine</name>
        <dbReference type="ChEBI" id="CHEBI:59789"/>
    </ligand>
</feature>
<feature type="binding site" evidence="13">
    <location>
        <position position="316"/>
    </location>
    <ligand>
        <name>S-adenosyl-L-methionine</name>
        <dbReference type="ChEBI" id="CHEBI:59789"/>
    </ligand>
</feature>
<keyword evidence="4" id="KW-0963">Cytoplasm</keyword>
<keyword evidence="8 13" id="KW-0949">S-adenosyl-L-methionine</keyword>
<keyword evidence="16" id="KW-1185">Reference proteome</keyword>
<organism evidence="15 16">
    <name type="scientific">Paludifilum halophilum</name>
    <dbReference type="NCBI Taxonomy" id="1642702"/>
    <lineage>
        <taxon>Bacteria</taxon>
        <taxon>Bacillati</taxon>
        <taxon>Bacillota</taxon>
        <taxon>Bacilli</taxon>
        <taxon>Bacillales</taxon>
        <taxon>Thermoactinomycetaceae</taxon>
        <taxon>Paludifilum</taxon>
    </lineage>
</organism>
<dbReference type="GO" id="GO:0006355">
    <property type="term" value="P:regulation of DNA-templated transcription"/>
    <property type="evidence" value="ECO:0007669"/>
    <property type="project" value="InterPro"/>
</dbReference>
<evidence type="ECO:0000313" key="16">
    <source>
        <dbReference type="Proteomes" id="UP000215459"/>
    </source>
</evidence>
<comment type="catalytic activity">
    <reaction evidence="12">
        <text>cytidine(967) in 16S rRNA + S-adenosyl-L-methionine = 5-methylcytidine(967) in 16S rRNA + S-adenosyl-L-homocysteine + H(+)</text>
        <dbReference type="Rhea" id="RHEA:42748"/>
        <dbReference type="Rhea" id="RHEA-COMP:10219"/>
        <dbReference type="Rhea" id="RHEA-COMP:10220"/>
        <dbReference type="ChEBI" id="CHEBI:15378"/>
        <dbReference type="ChEBI" id="CHEBI:57856"/>
        <dbReference type="ChEBI" id="CHEBI:59789"/>
        <dbReference type="ChEBI" id="CHEBI:74483"/>
        <dbReference type="ChEBI" id="CHEBI:82748"/>
        <dbReference type="EC" id="2.1.1.176"/>
    </reaction>
</comment>
<dbReference type="InterPro" id="IPR048019">
    <property type="entry name" value="RsmB-like_N"/>
</dbReference>
<dbReference type="SUPFAM" id="SSF53335">
    <property type="entry name" value="S-adenosyl-L-methionine-dependent methyltransferases"/>
    <property type="match status" value="1"/>
</dbReference>
<dbReference type="AlphaFoldDB" id="A0A235B2A4"/>
<dbReference type="GO" id="GO:0005737">
    <property type="term" value="C:cytoplasm"/>
    <property type="evidence" value="ECO:0007669"/>
    <property type="project" value="UniProtKB-SubCell"/>
</dbReference>
<evidence type="ECO:0000256" key="4">
    <source>
        <dbReference type="ARBA" id="ARBA00022490"/>
    </source>
</evidence>
<evidence type="ECO:0000256" key="3">
    <source>
        <dbReference type="ARBA" id="ARBA00012140"/>
    </source>
</evidence>
<dbReference type="InterPro" id="IPR006027">
    <property type="entry name" value="NusB_RsmB_TIM44"/>
</dbReference>
<feature type="binding site" evidence="13">
    <location>
        <position position="289"/>
    </location>
    <ligand>
        <name>S-adenosyl-L-methionine</name>
        <dbReference type="ChEBI" id="CHEBI:59789"/>
    </ligand>
</feature>
<dbReference type="InterPro" id="IPR023267">
    <property type="entry name" value="RCMT"/>
</dbReference>
<dbReference type="Proteomes" id="UP000215459">
    <property type="component" value="Unassembled WGS sequence"/>
</dbReference>
<comment type="similarity">
    <text evidence="13">Belongs to the class I-like SAM-binding methyltransferase superfamily. RsmB/NOP family.</text>
</comment>
<evidence type="ECO:0000256" key="7">
    <source>
        <dbReference type="ARBA" id="ARBA00022679"/>
    </source>
</evidence>
<keyword evidence="5" id="KW-0698">rRNA processing</keyword>
<dbReference type="CDD" id="cd02440">
    <property type="entry name" value="AdoMet_MTases"/>
    <property type="match status" value="1"/>
</dbReference>
<comment type="caution">
    <text evidence="15">The sequence shown here is derived from an EMBL/GenBank/DDBJ whole genome shotgun (WGS) entry which is preliminary data.</text>
</comment>
<reference evidence="15 16" key="1">
    <citation type="submission" date="2017-07" db="EMBL/GenBank/DDBJ databases">
        <title>The genome sequence of Paludifilum halophilum highlights mechanisms for microbial adaptation to high salt environemnts.</title>
        <authorList>
            <person name="Belbahri L."/>
        </authorList>
    </citation>
    <scope>NUCLEOTIDE SEQUENCE [LARGE SCALE GENOMIC DNA]</scope>
    <source>
        <strain evidence="15 16">DSM 102817</strain>
    </source>
</reference>
<evidence type="ECO:0000256" key="9">
    <source>
        <dbReference type="ARBA" id="ARBA00022884"/>
    </source>
</evidence>
<feature type="active site" description="Nucleophile" evidence="13">
    <location>
        <position position="387"/>
    </location>
</feature>
<dbReference type="PANTHER" id="PTHR22807:SF53">
    <property type="entry name" value="RIBOSOMAL RNA SMALL SUBUNIT METHYLTRANSFERASE B-RELATED"/>
    <property type="match status" value="1"/>
</dbReference>
<dbReference type="Gene3D" id="3.30.70.1170">
    <property type="entry name" value="Sun protein, domain 3"/>
    <property type="match status" value="1"/>
</dbReference>
<dbReference type="FunFam" id="1.10.940.10:FF:000006">
    <property type="entry name" value="16S rRNA (Cytosine(967)-C(5))-methyltransferase RsmB"/>
    <property type="match status" value="1"/>
</dbReference>
<dbReference type="GO" id="GO:0008649">
    <property type="term" value="F:rRNA methyltransferase activity"/>
    <property type="evidence" value="ECO:0007669"/>
    <property type="project" value="InterPro"/>
</dbReference>
<evidence type="ECO:0000256" key="13">
    <source>
        <dbReference type="PROSITE-ProRule" id="PRU01023"/>
    </source>
</evidence>
<dbReference type="InterPro" id="IPR035926">
    <property type="entry name" value="NusB-like_sf"/>
</dbReference>
<proteinExistence type="inferred from homology"/>
<evidence type="ECO:0000256" key="12">
    <source>
        <dbReference type="ARBA" id="ARBA00047283"/>
    </source>
</evidence>
<evidence type="ECO:0000259" key="14">
    <source>
        <dbReference type="PROSITE" id="PS51686"/>
    </source>
</evidence>
<dbReference type="PROSITE" id="PS51686">
    <property type="entry name" value="SAM_MT_RSMB_NOP"/>
    <property type="match status" value="1"/>
</dbReference>
<dbReference type="InterPro" id="IPR004573">
    <property type="entry name" value="rRNA_ssu_MeTfrase_B"/>
</dbReference>
<evidence type="ECO:0000256" key="2">
    <source>
        <dbReference type="ARBA" id="ARBA00004496"/>
    </source>
</evidence>
<dbReference type="Gene3D" id="3.40.50.150">
    <property type="entry name" value="Vaccinia Virus protein VP39"/>
    <property type="match status" value="1"/>
</dbReference>
<accession>A0A235B2A4</accession>
<evidence type="ECO:0000256" key="5">
    <source>
        <dbReference type="ARBA" id="ARBA00022552"/>
    </source>
</evidence>
<dbReference type="CDD" id="cd00620">
    <property type="entry name" value="Methyltransferase_Sun"/>
    <property type="match status" value="1"/>
</dbReference>